<dbReference type="InterPro" id="IPR003700">
    <property type="entry name" value="Pantoate_hydroxy_MeTrfase"/>
</dbReference>
<evidence type="ECO:0000256" key="1">
    <source>
        <dbReference type="ARBA" id="ARBA00008676"/>
    </source>
</evidence>
<dbReference type="EC" id="2.1.2.11" evidence="2"/>
<evidence type="ECO:0000256" key="3">
    <source>
        <dbReference type="ARBA" id="ARBA00022679"/>
    </source>
</evidence>
<comment type="similarity">
    <text evidence="1">Belongs to the PanB family.</text>
</comment>
<accession>X1VM06</accession>
<comment type="caution">
    <text evidence="4">The sequence shown here is derived from an EMBL/GenBank/DDBJ whole genome shotgun (WGS) entry which is preliminary data.</text>
</comment>
<dbReference type="Pfam" id="PF02548">
    <property type="entry name" value="Pantoate_transf"/>
    <property type="match status" value="1"/>
</dbReference>
<dbReference type="GO" id="GO:0003864">
    <property type="term" value="F:3-methyl-2-oxobutanoate hydroxymethyltransferase activity"/>
    <property type="evidence" value="ECO:0007669"/>
    <property type="project" value="UniProtKB-EC"/>
</dbReference>
<keyword evidence="3" id="KW-0808">Transferase</keyword>
<name>X1VM06_9ZZZZ</name>
<reference evidence="4" key="1">
    <citation type="journal article" date="2014" name="Front. Microbiol.">
        <title>High frequency of phylogenetically diverse reductive dehalogenase-homologous genes in deep subseafloor sedimentary metagenomes.</title>
        <authorList>
            <person name="Kawai M."/>
            <person name="Futagami T."/>
            <person name="Toyoda A."/>
            <person name="Takaki Y."/>
            <person name="Nishi S."/>
            <person name="Hori S."/>
            <person name="Arai W."/>
            <person name="Tsubouchi T."/>
            <person name="Morono Y."/>
            <person name="Uchiyama I."/>
            <person name="Ito T."/>
            <person name="Fujiyama A."/>
            <person name="Inagaki F."/>
            <person name="Takami H."/>
        </authorList>
    </citation>
    <scope>NUCLEOTIDE SEQUENCE</scope>
    <source>
        <strain evidence="4">Expedition CK06-06</strain>
    </source>
</reference>
<dbReference type="Gene3D" id="3.20.20.60">
    <property type="entry name" value="Phosphoenolpyruvate-binding domains"/>
    <property type="match status" value="1"/>
</dbReference>
<dbReference type="GO" id="GO:0015940">
    <property type="term" value="P:pantothenate biosynthetic process"/>
    <property type="evidence" value="ECO:0007669"/>
    <property type="project" value="InterPro"/>
</dbReference>
<organism evidence="4">
    <name type="scientific">marine sediment metagenome</name>
    <dbReference type="NCBI Taxonomy" id="412755"/>
    <lineage>
        <taxon>unclassified sequences</taxon>
        <taxon>metagenomes</taxon>
        <taxon>ecological metagenomes</taxon>
    </lineage>
</organism>
<evidence type="ECO:0000256" key="2">
    <source>
        <dbReference type="ARBA" id="ARBA00012618"/>
    </source>
</evidence>
<dbReference type="EMBL" id="BARW01042141">
    <property type="protein sequence ID" value="GAJ20507.1"/>
    <property type="molecule type" value="Genomic_DNA"/>
</dbReference>
<protein>
    <recommendedName>
        <fullName evidence="2">3-methyl-2-oxobutanoate hydroxymethyltransferase</fullName>
        <ecNumber evidence="2">2.1.2.11</ecNumber>
    </recommendedName>
</protein>
<proteinExistence type="inferred from homology"/>
<sequence length="30" mass="3549">MRTTINQIKDMKRKGEKIVMLTAYDYTTAK</sequence>
<dbReference type="AlphaFoldDB" id="X1VM06"/>
<dbReference type="InterPro" id="IPR015813">
    <property type="entry name" value="Pyrv/PenolPyrv_kinase-like_dom"/>
</dbReference>
<dbReference type="InterPro" id="IPR040442">
    <property type="entry name" value="Pyrv_kinase-like_dom_sf"/>
</dbReference>
<gene>
    <name evidence="4" type="ORF">S12H4_62652</name>
</gene>
<evidence type="ECO:0000313" key="4">
    <source>
        <dbReference type="EMBL" id="GAJ20507.1"/>
    </source>
</evidence>
<dbReference type="SUPFAM" id="SSF51621">
    <property type="entry name" value="Phosphoenolpyruvate/pyruvate domain"/>
    <property type="match status" value="1"/>
</dbReference>
<feature type="non-terminal residue" evidence="4">
    <location>
        <position position="30"/>
    </location>
</feature>